<sequence length="306" mass="33964">MPQTVVRNCDQTQLEYQQQVIEDPYKQDQRVLDESNSASGKKPAVNDNGDLIDVNFSSVLGDHQEPDDQSDLDVELGPESFQPILIPMAPVDLDTAPSAFDAEKTEDTITYDLDIDGRSTVEAPSASYSGDHDAPDSSNINESDITLDSGPAAQDIARFQLILAPAVSSDPNITSLDREDDATLPNDGLLSPRLLLLPPIRTPLASRRPAEQFPDHRNEDASLISTRRRIPYRSVRLARLNLRDDDSASENKAPRLMSTRHRPARLNNHYLQDARQPDSNLNNCNSQNPGQPVSNLYNHRLNNHSL</sequence>
<feature type="region of interest" description="Disordered" evidence="1">
    <location>
        <begin position="25"/>
        <end position="51"/>
    </location>
</feature>
<keyword evidence="4" id="KW-1185">Reference proteome</keyword>
<reference evidence="3 4" key="3">
    <citation type="journal article" date="2017" name="G3 (Bethesda)">
        <title>Comparative analysis highlights variable genome content of wheat rusts and divergence of the mating loci.</title>
        <authorList>
            <person name="Cuomo C.A."/>
            <person name="Bakkeren G."/>
            <person name="Khalil H.B."/>
            <person name="Panwar V."/>
            <person name="Joly D."/>
            <person name="Linning R."/>
            <person name="Sakthikumar S."/>
            <person name="Song X."/>
            <person name="Adiconis X."/>
            <person name="Fan L."/>
            <person name="Goldberg J.M."/>
            <person name="Levin J.Z."/>
            <person name="Young S."/>
            <person name="Zeng Q."/>
            <person name="Anikster Y."/>
            <person name="Bruce M."/>
            <person name="Wang M."/>
            <person name="Yin C."/>
            <person name="McCallum B."/>
            <person name="Szabo L.J."/>
            <person name="Hulbert S."/>
            <person name="Chen X."/>
            <person name="Fellers J.P."/>
        </authorList>
    </citation>
    <scope>NUCLEOTIDE SEQUENCE</scope>
    <source>
        <strain evidence="4">Isolate 1-1 / race 1 (BBBD)</strain>
        <strain evidence="3">isolate 1-1 / race 1 (BBBD)</strain>
    </source>
</reference>
<protein>
    <submittedName>
        <fullName evidence="2 3">Uncharacterized protein</fullName>
    </submittedName>
</protein>
<proteinExistence type="predicted"/>
<reference evidence="3" key="4">
    <citation type="submission" date="2025-05" db="UniProtKB">
        <authorList>
            <consortium name="EnsemblFungi"/>
        </authorList>
    </citation>
    <scope>IDENTIFICATION</scope>
    <source>
        <strain evidence="3">isolate 1-1 / race 1 (BBBD)</strain>
    </source>
</reference>
<dbReference type="Proteomes" id="UP000005240">
    <property type="component" value="Unassembled WGS sequence"/>
</dbReference>
<dbReference type="AlphaFoldDB" id="A0A180FZ67"/>
<accession>A0A180FZ67</accession>
<evidence type="ECO:0000313" key="3">
    <source>
        <dbReference type="EnsemblFungi" id="PTTG_12567-t43_1-p1"/>
    </source>
</evidence>
<gene>
    <name evidence="2" type="ORF">PTTG_12567</name>
</gene>
<organism evidence="2">
    <name type="scientific">Puccinia triticina (isolate 1-1 / race 1 (BBBD))</name>
    <name type="common">Brown leaf rust fungus</name>
    <dbReference type="NCBI Taxonomy" id="630390"/>
    <lineage>
        <taxon>Eukaryota</taxon>
        <taxon>Fungi</taxon>
        <taxon>Dikarya</taxon>
        <taxon>Basidiomycota</taxon>
        <taxon>Pucciniomycotina</taxon>
        <taxon>Pucciniomycetes</taxon>
        <taxon>Pucciniales</taxon>
        <taxon>Pucciniaceae</taxon>
        <taxon>Puccinia</taxon>
    </lineage>
</organism>
<feature type="region of interest" description="Disordered" evidence="1">
    <location>
        <begin position="121"/>
        <end position="148"/>
    </location>
</feature>
<name>A0A180FZ67_PUCT1</name>
<dbReference type="VEuPathDB" id="FungiDB:PTTG_12567"/>
<dbReference type="EnsemblFungi" id="PTTG_12567-t43_1">
    <property type="protein sequence ID" value="PTTG_12567-t43_1-p1"/>
    <property type="gene ID" value="PTTG_12567"/>
</dbReference>
<feature type="compositionally biased region" description="Polar residues" evidence="1">
    <location>
        <begin position="277"/>
        <end position="297"/>
    </location>
</feature>
<dbReference type="EMBL" id="ADAS02003471">
    <property type="protein sequence ID" value="OAV85588.1"/>
    <property type="molecule type" value="Genomic_DNA"/>
</dbReference>
<evidence type="ECO:0000256" key="1">
    <source>
        <dbReference type="SAM" id="MobiDB-lite"/>
    </source>
</evidence>
<feature type="region of interest" description="Disordered" evidence="1">
    <location>
        <begin position="170"/>
        <end position="189"/>
    </location>
</feature>
<reference evidence="2" key="2">
    <citation type="submission" date="2016-05" db="EMBL/GenBank/DDBJ databases">
        <title>Comparative analysis highlights variable genome content of wheat rusts and divergence of the mating loci.</title>
        <authorList>
            <person name="Cuomo C.A."/>
            <person name="Bakkeren G."/>
            <person name="Szabo L."/>
            <person name="Khalil H."/>
            <person name="Joly D."/>
            <person name="Goldberg J."/>
            <person name="Young S."/>
            <person name="Zeng Q."/>
            <person name="Fellers J."/>
        </authorList>
    </citation>
    <scope>NUCLEOTIDE SEQUENCE [LARGE SCALE GENOMIC DNA]</scope>
    <source>
        <strain evidence="2">1-1 BBBD Race 1</strain>
    </source>
</reference>
<feature type="region of interest" description="Disordered" evidence="1">
    <location>
        <begin position="246"/>
        <end position="306"/>
    </location>
</feature>
<evidence type="ECO:0000313" key="2">
    <source>
        <dbReference type="EMBL" id="OAV85588.1"/>
    </source>
</evidence>
<evidence type="ECO:0000313" key="4">
    <source>
        <dbReference type="Proteomes" id="UP000005240"/>
    </source>
</evidence>
<reference evidence="2" key="1">
    <citation type="submission" date="2009-11" db="EMBL/GenBank/DDBJ databases">
        <authorList>
            <consortium name="The Broad Institute Genome Sequencing Platform"/>
            <person name="Ward D."/>
            <person name="Feldgarden M."/>
            <person name="Earl A."/>
            <person name="Young S.K."/>
            <person name="Zeng Q."/>
            <person name="Koehrsen M."/>
            <person name="Alvarado L."/>
            <person name="Berlin A."/>
            <person name="Bochicchio J."/>
            <person name="Borenstein D."/>
            <person name="Chapman S.B."/>
            <person name="Chen Z."/>
            <person name="Engels R."/>
            <person name="Freedman E."/>
            <person name="Gellesch M."/>
            <person name="Goldberg J."/>
            <person name="Griggs A."/>
            <person name="Gujja S."/>
            <person name="Heilman E."/>
            <person name="Heiman D."/>
            <person name="Hepburn T."/>
            <person name="Howarth C."/>
            <person name="Jen D."/>
            <person name="Larson L."/>
            <person name="Lewis B."/>
            <person name="Mehta T."/>
            <person name="Park D."/>
            <person name="Pearson M."/>
            <person name="Roberts A."/>
            <person name="Saif S."/>
            <person name="Shea T."/>
            <person name="Shenoy N."/>
            <person name="Sisk P."/>
            <person name="Stolte C."/>
            <person name="Sykes S."/>
            <person name="Thomson T."/>
            <person name="Walk T."/>
            <person name="White J."/>
            <person name="Yandava C."/>
            <person name="Izard J."/>
            <person name="Baranova O.V."/>
            <person name="Blanton J.M."/>
            <person name="Tanner A.C."/>
            <person name="Dewhirst F.E."/>
            <person name="Haas B."/>
            <person name="Nusbaum C."/>
            <person name="Birren B."/>
        </authorList>
    </citation>
    <scope>NUCLEOTIDE SEQUENCE [LARGE SCALE GENOMIC DNA]</scope>
    <source>
        <strain evidence="2">1-1 BBBD Race 1</strain>
    </source>
</reference>
<feature type="compositionally biased region" description="Polar residues" evidence="1">
    <location>
        <begin position="136"/>
        <end position="146"/>
    </location>
</feature>